<keyword evidence="4" id="KW-1185">Reference proteome</keyword>
<protein>
    <submittedName>
        <fullName evidence="3">Uncharacterized conserved protein</fullName>
    </submittedName>
</protein>
<proteinExistence type="predicted"/>
<dbReference type="EMBL" id="UAPV01000001">
    <property type="protein sequence ID" value="SPT69239.1"/>
    <property type="molecule type" value="Genomic_DNA"/>
</dbReference>
<evidence type="ECO:0000256" key="2">
    <source>
        <dbReference type="SAM" id="SignalP"/>
    </source>
</evidence>
<dbReference type="Proteomes" id="UP000250086">
    <property type="component" value="Unassembled WGS sequence"/>
</dbReference>
<feature type="signal peptide" evidence="2">
    <location>
        <begin position="1"/>
        <end position="25"/>
    </location>
</feature>
<evidence type="ECO:0000313" key="4">
    <source>
        <dbReference type="Proteomes" id="UP000250086"/>
    </source>
</evidence>
<dbReference type="PANTHER" id="PTHR36571:SF1">
    <property type="entry name" value="PROTEIN YGIW"/>
    <property type="match status" value="1"/>
</dbReference>
<name>A0A2X0V3Z6_9GAMM</name>
<dbReference type="Pfam" id="PF04076">
    <property type="entry name" value="BOF"/>
    <property type="match status" value="1"/>
</dbReference>
<keyword evidence="1 2" id="KW-0732">Signal</keyword>
<accession>A0A2X0V3Z6</accession>
<reference evidence="3 4" key="1">
    <citation type="submission" date="2018-06" db="EMBL/GenBank/DDBJ databases">
        <authorList>
            <consortium name="Pathogen Informatics"/>
            <person name="Doyle S."/>
        </authorList>
    </citation>
    <scope>NUCLEOTIDE SEQUENCE [LARGE SCALE GENOMIC DNA]</scope>
    <source>
        <strain evidence="3 4">NCTC13093</strain>
    </source>
</reference>
<gene>
    <name evidence="3" type="primary">ygiW_1</name>
    <name evidence="3" type="ORF">NCTC13093_00603</name>
</gene>
<dbReference type="RefSeq" id="WP_113743423.1">
    <property type="nucleotide sequence ID" value="NZ_UAPV01000001.1"/>
</dbReference>
<dbReference type="NCBIfam" id="NF033674">
    <property type="entry name" value="stress_OB_fold"/>
    <property type="match status" value="1"/>
</dbReference>
<dbReference type="PANTHER" id="PTHR36571">
    <property type="entry name" value="PROTEIN YGIW"/>
    <property type="match status" value="1"/>
</dbReference>
<dbReference type="Gene3D" id="2.40.50.200">
    <property type="entry name" value="Bacterial OB-fold"/>
    <property type="match status" value="1"/>
</dbReference>
<feature type="chain" id="PRO_5015962860" evidence="2">
    <location>
        <begin position="26"/>
        <end position="137"/>
    </location>
</feature>
<dbReference type="InterPro" id="IPR005220">
    <property type="entry name" value="CarO-like"/>
</dbReference>
<dbReference type="SUPFAM" id="SSF101756">
    <property type="entry name" value="Hypothetical protein YgiW"/>
    <property type="match status" value="1"/>
</dbReference>
<dbReference type="AlphaFoldDB" id="A0A2X0V3Z6"/>
<evidence type="ECO:0000313" key="3">
    <source>
        <dbReference type="EMBL" id="SPT69239.1"/>
    </source>
</evidence>
<organism evidence="3 4">
    <name type="scientific">Anaerobiospirillum thomasii</name>
    <dbReference type="NCBI Taxonomy" id="179995"/>
    <lineage>
        <taxon>Bacteria</taxon>
        <taxon>Pseudomonadati</taxon>
        <taxon>Pseudomonadota</taxon>
        <taxon>Gammaproteobacteria</taxon>
        <taxon>Aeromonadales</taxon>
        <taxon>Succinivibrionaceae</taxon>
        <taxon>Anaerobiospirillum</taxon>
    </lineage>
</organism>
<sequence>MKKIALSILAASAIAGATISGVAMAAPQGFNNSGAVNSTAPQGFANNAPNTVDAVLRNGYDDQIVTIRGRLTNYLGHDNYEFTDVNGDRIEVELDDDQSWSHISKDMLIDITGEIDKDLLSTTIDVKQAVVVNQAAK</sequence>
<evidence type="ECO:0000256" key="1">
    <source>
        <dbReference type="ARBA" id="ARBA00022729"/>
    </source>
</evidence>
<dbReference type="InterPro" id="IPR036700">
    <property type="entry name" value="BOBF_sf"/>
</dbReference>